<evidence type="ECO:0000313" key="1">
    <source>
        <dbReference type="EMBL" id="EFM82812.1"/>
    </source>
</evidence>
<proteinExistence type="predicted"/>
<dbReference type="EMBL" id="AEBR01000052">
    <property type="protein sequence ID" value="EFM82812.1"/>
    <property type="molecule type" value="Genomic_DNA"/>
</dbReference>
<gene>
    <name evidence="1" type="ORF">HMPREF9498_01593</name>
</gene>
<sequence>MSKLLRELTDKEIQSSLSNGGSTCSMYKALLPGHIAACAASAYFYGSSGCTAMRYVSEYIRKNC</sequence>
<protein>
    <submittedName>
        <fullName evidence="1">Uncharacterized protein</fullName>
    </submittedName>
</protein>
<dbReference type="HOGENOM" id="CLU_2860754_0_0_9"/>
<dbReference type="Proteomes" id="UP000004846">
    <property type="component" value="Unassembled WGS sequence"/>
</dbReference>
<evidence type="ECO:0000313" key="2">
    <source>
        <dbReference type="Proteomes" id="UP000004846"/>
    </source>
</evidence>
<accession>A0A125W5N7</accession>
<organism evidence="1 2">
    <name type="scientific">Enterococcus faecalis TX4248</name>
    <dbReference type="NCBI Taxonomy" id="749495"/>
    <lineage>
        <taxon>Bacteria</taxon>
        <taxon>Bacillati</taxon>
        <taxon>Bacillota</taxon>
        <taxon>Bacilli</taxon>
        <taxon>Lactobacillales</taxon>
        <taxon>Enterococcaceae</taxon>
        <taxon>Enterococcus</taxon>
    </lineage>
</organism>
<comment type="caution">
    <text evidence="1">The sequence shown here is derived from an EMBL/GenBank/DDBJ whole genome shotgun (WGS) entry which is preliminary data.</text>
</comment>
<reference evidence="1 2" key="1">
    <citation type="submission" date="2010-07" db="EMBL/GenBank/DDBJ databases">
        <authorList>
            <person name="Sid Ahmed O."/>
        </authorList>
    </citation>
    <scope>NUCLEOTIDE SEQUENCE [LARGE SCALE GENOMIC DNA]</scope>
    <source>
        <strain evidence="1 2">TX4248</strain>
    </source>
</reference>
<dbReference type="AlphaFoldDB" id="A0A125W5N7"/>
<dbReference type="RefSeq" id="WP_002368123.1">
    <property type="nucleotide sequence ID" value="NZ_GL454453.1"/>
</dbReference>
<name>A0A125W5N7_ENTFL</name>